<sequence length="364" mass="39917">MINFSMSKQQQMVKKEVAKLVKNIVADTAHDMDESGQIPADAIDKAWGLGASISMVPEEYGGYGMADSPLETALVLEELAFGDMAFAVAVTAPSLFITPVAKMGTEDQKKKYLPLFCKEEYAACTMALNEPRFGFDAVDLKTTAEKKGGAYVLNGEKCFVPMGANASHMLVAANLDGKSQLFIVDTKNPGVKMGDREKTLGMYALEMNRVVFENCEVPAEDRLGGEEGCDFDAFLQRSRVGMAAMAAGVTNASYLFAREYAKTRVQFGQPIAYRQSVAFMLAEMAYEVDSIRLMAWKAASALEAGKNATREAYLAKMYAGEMAMKMCDYGVQLMGGHGYIREYPVERYYRNARGFSNLEAMATI</sequence>
<dbReference type="PANTHER" id="PTHR43884">
    <property type="entry name" value="ACYL-COA DEHYDROGENASE"/>
    <property type="match status" value="1"/>
</dbReference>
<dbReference type="InterPro" id="IPR046373">
    <property type="entry name" value="Acyl-CoA_Oxase/DH_mid-dom_sf"/>
</dbReference>
<dbReference type="OrthoDB" id="7316074at2"/>
<gene>
    <name evidence="10" type="ordered locus">Dole_3103</name>
</gene>
<comment type="cofactor">
    <cofactor evidence="1 6">
        <name>FAD</name>
        <dbReference type="ChEBI" id="CHEBI:57692"/>
    </cofactor>
</comment>
<organism evidence="10 11">
    <name type="scientific">Desulfosudis oleivorans (strain DSM 6200 / JCM 39069 / Hxd3)</name>
    <name type="common">Desulfococcus oleovorans</name>
    <dbReference type="NCBI Taxonomy" id="96561"/>
    <lineage>
        <taxon>Bacteria</taxon>
        <taxon>Pseudomonadati</taxon>
        <taxon>Thermodesulfobacteriota</taxon>
        <taxon>Desulfobacteria</taxon>
        <taxon>Desulfobacterales</taxon>
        <taxon>Desulfosudaceae</taxon>
        <taxon>Desulfosudis</taxon>
    </lineage>
</organism>
<dbReference type="InterPro" id="IPR009100">
    <property type="entry name" value="AcylCoA_DH/oxidase_NM_dom_sf"/>
</dbReference>
<comment type="similarity">
    <text evidence="2 6">Belongs to the acyl-CoA dehydrogenase family.</text>
</comment>
<dbReference type="PROSITE" id="PS00073">
    <property type="entry name" value="ACYL_COA_DH_2"/>
    <property type="match status" value="1"/>
</dbReference>
<protein>
    <submittedName>
        <fullName evidence="10">Acyl-CoA dehydrogenase domain protein</fullName>
    </submittedName>
</protein>
<dbReference type="Pfam" id="PF00441">
    <property type="entry name" value="Acyl-CoA_dh_1"/>
    <property type="match status" value="1"/>
</dbReference>
<evidence type="ECO:0000256" key="2">
    <source>
        <dbReference type="ARBA" id="ARBA00009347"/>
    </source>
</evidence>
<dbReference type="Proteomes" id="UP000008561">
    <property type="component" value="Chromosome"/>
</dbReference>
<dbReference type="InterPro" id="IPR036250">
    <property type="entry name" value="AcylCo_DH-like_C"/>
</dbReference>
<dbReference type="Gene3D" id="2.40.110.10">
    <property type="entry name" value="Butyryl-CoA Dehydrogenase, subunit A, domain 2"/>
    <property type="match status" value="1"/>
</dbReference>
<dbReference type="STRING" id="96561.Dole_3103"/>
<keyword evidence="5 6" id="KW-0274">FAD</keyword>
<dbReference type="Pfam" id="PF02770">
    <property type="entry name" value="Acyl-CoA_dh_M"/>
    <property type="match status" value="1"/>
</dbReference>
<feature type="domain" description="Acyl-CoA dehydrogenase/oxidase N-terminal" evidence="9">
    <location>
        <begin position="8"/>
        <end position="120"/>
    </location>
</feature>
<evidence type="ECO:0000259" key="9">
    <source>
        <dbReference type="Pfam" id="PF02771"/>
    </source>
</evidence>
<evidence type="ECO:0000259" key="8">
    <source>
        <dbReference type="Pfam" id="PF02770"/>
    </source>
</evidence>
<dbReference type="FunFam" id="1.20.140.10:FF:000004">
    <property type="entry name" value="Acyl-CoA dehydrogenase FadE25"/>
    <property type="match status" value="1"/>
</dbReference>
<feature type="domain" description="Acyl-CoA dehydrogenase/oxidase C-terminal" evidence="7">
    <location>
        <begin position="234"/>
        <end position="356"/>
    </location>
</feature>
<proteinExistence type="inferred from homology"/>
<accession>A8ZZN4</accession>
<dbReference type="InterPro" id="IPR013786">
    <property type="entry name" value="AcylCoA_DH/ox_N"/>
</dbReference>
<name>A8ZZN4_DESOH</name>
<feature type="domain" description="Acyl-CoA oxidase/dehydrogenase middle" evidence="8">
    <location>
        <begin position="126"/>
        <end position="215"/>
    </location>
</feature>
<dbReference type="AlphaFoldDB" id="A8ZZN4"/>
<keyword evidence="11" id="KW-1185">Reference proteome</keyword>
<dbReference type="KEGG" id="dol:Dole_3103"/>
<evidence type="ECO:0000256" key="3">
    <source>
        <dbReference type="ARBA" id="ARBA00011881"/>
    </source>
</evidence>
<dbReference type="HOGENOM" id="CLU_018204_0_2_7"/>
<dbReference type="GO" id="GO:0003995">
    <property type="term" value="F:acyl-CoA dehydrogenase activity"/>
    <property type="evidence" value="ECO:0007669"/>
    <property type="project" value="InterPro"/>
</dbReference>
<evidence type="ECO:0000313" key="11">
    <source>
        <dbReference type="Proteomes" id="UP000008561"/>
    </source>
</evidence>
<dbReference type="eggNOG" id="COG1960">
    <property type="taxonomic scope" value="Bacteria"/>
</dbReference>
<dbReference type="PANTHER" id="PTHR43884:SF12">
    <property type="entry name" value="ISOVALERYL-COA DEHYDROGENASE, MITOCHONDRIAL-RELATED"/>
    <property type="match status" value="1"/>
</dbReference>
<evidence type="ECO:0000256" key="5">
    <source>
        <dbReference type="ARBA" id="ARBA00022827"/>
    </source>
</evidence>
<dbReference type="RefSeq" id="WP_012176516.1">
    <property type="nucleotide sequence ID" value="NC_009943.1"/>
</dbReference>
<evidence type="ECO:0000259" key="7">
    <source>
        <dbReference type="Pfam" id="PF00441"/>
    </source>
</evidence>
<dbReference type="EMBL" id="CP000859">
    <property type="protein sequence ID" value="ABW68906.1"/>
    <property type="molecule type" value="Genomic_DNA"/>
</dbReference>
<dbReference type="Gene3D" id="1.20.140.10">
    <property type="entry name" value="Butyryl-CoA Dehydrogenase, subunit A, domain 3"/>
    <property type="match status" value="1"/>
</dbReference>
<dbReference type="Pfam" id="PF02771">
    <property type="entry name" value="Acyl-CoA_dh_N"/>
    <property type="match status" value="1"/>
</dbReference>
<dbReference type="GO" id="GO:0050660">
    <property type="term" value="F:flavin adenine dinucleotide binding"/>
    <property type="evidence" value="ECO:0007669"/>
    <property type="project" value="InterPro"/>
</dbReference>
<evidence type="ECO:0000256" key="4">
    <source>
        <dbReference type="ARBA" id="ARBA00022630"/>
    </source>
</evidence>
<dbReference type="InterPro" id="IPR037069">
    <property type="entry name" value="AcylCoA_DH/ox_N_sf"/>
</dbReference>
<dbReference type="Gene3D" id="1.10.540.10">
    <property type="entry name" value="Acyl-CoA dehydrogenase/oxidase, N-terminal domain"/>
    <property type="match status" value="1"/>
</dbReference>
<comment type="subunit">
    <text evidence="3">Homotetramer.</text>
</comment>
<dbReference type="InterPro" id="IPR006089">
    <property type="entry name" value="Acyl-CoA_DH_CS"/>
</dbReference>
<evidence type="ECO:0000256" key="1">
    <source>
        <dbReference type="ARBA" id="ARBA00001974"/>
    </source>
</evidence>
<dbReference type="InterPro" id="IPR009075">
    <property type="entry name" value="AcylCo_DH/oxidase_C"/>
</dbReference>
<evidence type="ECO:0000256" key="6">
    <source>
        <dbReference type="RuleBase" id="RU362125"/>
    </source>
</evidence>
<keyword evidence="6" id="KW-0560">Oxidoreductase</keyword>
<dbReference type="InterPro" id="IPR006091">
    <property type="entry name" value="Acyl-CoA_Oxase/DH_mid-dom"/>
</dbReference>
<dbReference type="PIRSF" id="PIRSF016578">
    <property type="entry name" value="HsaA"/>
    <property type="match status" value="1"/>
</dbReference>
<reference evidence="10 11" key="1">
    <citation type="submission" date="2007-10" db="EMBL/GenBank/DDBJ databases">
        <title>Complete sequence of Desulfococcus oleovorans Hxd3.</title>
        <authorList>
            <consortium name="US DOE Joint Genome Institute"/>
            <person name="Copeland A."/>
            <person name="Lucas S."/>
            <person name="Lapidus A."/>
            <person name="Barry K."/>
            <person name="Glavina del Rio T."/>
            <person name="Dalin E."/>
            <person name="Tice H."/>
            <person name="Pitluck S."/>
            <person name="Kiss H."/>
            <person name="Brettin T."/>
            <person name="Bruce D."/>
            <person name="Detter J.C."/>
            <person name="Han C."/>
            <person name="Schmutz J."/>
            <person name="Larimer F."/>
            <person name="Land M."/>
            <person name="Hauser L."/>
            <person name="Kyrpides N."/>
            <person name="Kim E."/>
            <person name="Wawrik B."/>
            <person name="Richardson P."/>
        </authorList>
    </citation>
    <scope>NUCLEOTIDE SEQUENCE [LARGE SCALE GENOMIC DNA]</scope>
    <source>
        <strain evidence="11">DSM 6200 / JCM 39069 / Hxd3</strain>
    </source>
</reference>
<evidence type="ECO:0000313" key="10">
    <source>
        <dbReference type="EMBL" id="ABW68906.1"/>
    </source>
</evidence>
<dbReference type="SUPFAM" id="SSF47203">
    <property type="entry name" value="Acyl-CoA dehydrogenase C-terminal domain-like"/>
    <property type="match status" value="1"/>
</dbReference>
<keyword evidence="4 6" id="KW-0285">Flavoprotein</keyword>
<dbReference type="SUPFAM" id="SSF56645">
    <property type="entry name" value="Acyl-CoA dehydrogenase NM domain-like"/>
    <property type="match status" value="1"/>
</dbReference>